<name>A0A165DL35_EXIGL</name>
<feature type="compositionally biased region" description="Basic and acidic residues" evidence="1">
    <location>
        <begin position="26"/>
        <end position="38"/>
    </location>
</feature>
<dbReference type="Proteomes" id="UP000077266">
    <property type="component" value="Unassembled WGS sequence"/>
</dbReference>
<dbReference type="AlphaFoldDB" id="A0A165DL35"/>
<dbReference type="InParanoid" id="A0A165DL35"/>
<accession>A0A165DL35</accession>
<proteinExistence type="predicted"/>
<feature type="region of interest" description="Disordered" evidence="1">
    <location>
        <begin position="1"/>
        <end position="89"/>
    </location>
</feature>
<keyword evidence="3" id="KW-1185">Reference proteome</keyword>
<protein>
    <submittedName>
        <fullName evidence="2">Uncharacterized protein</fullName>
    </submittedName>
</protein>
<gene>
    <name evidence="2" type="ORF">EXIGLDRAFT_273150</name>
</gene>
<evidence type="ECO:0000313" key="3">
    <source>
        <dbReference type="Proteomes" id="UP000077266"/>
    </source>
</evidence>
<sequence>MPSPPPSPSPDNDFFSRNGVPTHPPVGEDRGEYSRSTDNRSSSSSATVAPYRAAPSSLPTNGVPTTQGTQSPTSVTEAPGAAASPLSGDIRGSLHMGLAGSSRSAGQLQPYTAQDAFAGVVVPIQSSQHSDLGHTF</sequence>
<feature type="compositionally biased region" description="Polar residues" evidence="1">
    <location>
        <begin position="57"/>
        <end position="76"/>
    </location>
</feature>
<reference evidence="2 3" key="1">
    <citation type="journal article" date="2016" name="Mol. Biol. Evol.">
        <title>Comparative Genomics of Early-Diverging Mushroom-Forming Fungi Provides Insights into the Origins of Lignocellulose Decay Capabilities.</title>
        <authorList>
            <person name="Nagy L.G."/>
            <person name="Riley R."/>
            <person name="Tritt A."/>
            <person name="Adam C."/>
            <person name="Daum C."/>
            <person name="Floudas D."/>
            <person name="Sun H."/>
            <person name="Yadav J.S."/>
            <person name="Pangilinan J."/>
            <person name="Larsson K.H."/>
            <person name="Matsuura K."/>
            <person name="Barry K."/>
            <person name="Labutti K."/>
            <person name="Kuo R."/>
            <person name="Ohm R.A."/>
            <person name="Bhattacharya S.S."/>
            <person name="Shirouzu T."/>
            <person name="Yoshinaga Y."/>
            <person name="Martin F.M."/>
            <person name="Grigoriev I.V."/>
            <person name="Hibbett D.S."/>
        </authorList>
    </citation>
    <scope>NUCLEOTIDE SEQUENCE [LARGE SCALE GENOMIC DNA]</scope>
    <source>
        <strain evidence="2 3">HHB12029</strain>
    </source>
</reference>
<evidence type="ECO:0000313" key="2">
    <source>
        <dbReference type="EMBL" id="KZV84812.1"/>
    </source>
</evidence>
<evidence type="ECO:0000256" key="1">
    <source>
        <dbReference type="SAM" id="MobiDB-lite"/>
    </source>
</evidence>
<organism evidence="2 3">
    <name type="scientific">Exidia glandulosa HHB12029</name>
    <dbReference type="NCBI Taxonomy" id="1314781"/>
    <lineage>
        <taxon>Eukaryota</taxon>
        <taxon>Fungi</taxon>
        <taxon>Dikarya</taxon>
        <taxon>Basidiomycota</taxon>
        <taxon>Agaricomycotina</taxon>
        <taxon>Agaricomycetes</taxon>
        <taxon>Auriculariales</taxon>
        <taxon>Exidiaceae</taxon>
        <taxon>Exidia</taxon>
    </lineage>
</organism>
<dbReference type="EMBL" id="KV426210">
    <property type="protein sequence ID" value="KZV84812.1"/>
    <property type="molecule type" value="Genomic_DNA"/>
</dbReference>